<proteinExistence type="predicted"/>
<evidence type="ECO:0000256" key="2">
    <source>
        <dbReference type="ARBA" id="ARBA00022975"/>
    </source>
</evidence>
<keyword evidence="3" id="KW-0328">Glycosyltransferase</keyword>
<dbReference type="AlphaFoldDB" id="A0A921DU89"/>
<keyword evidence="3" id="KW-0808">Transferase</keyword>
<dbReference type="Gene3D" id="3.40.50.2020">
    <property type="match status" value="1"/>
</dbReference>
<dbReference type="EMBL" id="DYXY01000052">
    <property type="protein sequence ID" value="HJE14881.1"/>
    <property type="molecule type" value="Genomic_DNA"/>
</dbReference>
<reference evidence="3" key="1">
    <citation type="journal article" date="2021" name="PeerJ">
        <title>Extensive microbial diversity within the chicken gut microbiome revealed by metagenomics and culture.</title>
        <authorList>
            <person name="Gilroy R."/>
            <person name="Ravi A."/>
            <person name="Getino M."/>
            <person name="Pursley I."/>
            <person name="Horton D.L."/>
            <person name="Alikhan N.F."/>
            <person name="Baker D."/>
            <person name="Gharbi K."/>
            <person name="Hall N."/>
            <person name="Watson M."/>
            <person name="Adriaenssens E.M."/>
            <person name="Foster-Nyarko E."/>
            <person name="Jarju S."/>
            <person name="Secka A."/>
            <person name="Antonio M."/>
            <person name="Oren A."/>
            <person name="Chaudhuri R.R."/>
            <person name="La Ragione R."/>
            <person name="Hildebrand F."/>
            <person name="Pallen M.J."/>
        </authorList>
    </citation>
    <scope>NUCLEOTIDE SEQUENCE</scope>
    <source>
        <strain evidence="3">CHK173-2119</strain>
    </source>
</reference>
<dbReference type="PANTHER" id="PTHR19278">
    <property type="entry name" value="OROTATE PHOSPHORIBOSYLTRANSFERASE"/>
    <property type="match status" value="1"/>
</dbReference>
<evidence type="ECO:0000256" key="1">
    <source>
        <dbReference type="ARBA" id="ARBA00004725"/>
    </source>
</evidence>
<evidence type="ECO:0000313" key="3">
    <source>
        <dbReference type="EMBL" id="HJE14881.1"/>
    </source>
</evidence>
<accession>A0A921DU89</accession>
<dbReference type="InterPro" id="IPR029057">
    <property type="entry name" value="PRTase-like"/>
</dbReference>
<feature type="non-terminal residue" evidence="3">
    <location>
        <position position="100"/>
    </location>
</feature>
<dbReference type="Proteomes" id="UP000774947">
    <property type="component" value="Unassembled WGS sequence"/>
</dbReference>
<protein>
    <submittedName>
        <fullName evidence="3">Orotate phosphoribosyltransferase</fullName>
    </submittedName>
</protein>
<keyword evidence="2" id="KW-0665">Pyrimidine biosynthesis</keyword>
<dbReference type="GO" id="GO:0019856">
    <property type="term" value="P:pyrimidine nucleobase biosynthetic process"/>
    <property type="evidence" value="ECO:0007669"/>
    <property type="project" value="TreeGrafter"/>
</dbReference>
<dbReference type="CDD" id="cd06223">
    <property type="entry name" value="PRTases_typeI"/>
    <property type="match status" value="1"/>
</dbReference>
<comment type="pathway">
    <text evidence="1">Pyrimidine metabolism; UMP biosynthesis via de novo pathway.</text>
</comment>
<dbReference type="PANTHER" id="PTHR19278:SF9">
    <property type="entry name" value="URIDINE 5'-MONOPHOSPHATE SYNTHASE"/>
    <property type="match status" value="1"/>
</dbReference>
<gene>
    <name evidence="3" type="ORF">K8W17_02235</name>
</gene>
<dbReference type="SUPFAM" id="SSF53271">
    <property type="entry name" value="PRTase-like"/>
    <property type="match status" value="1"/>
</dbReference>
<evidence type="ECO:0000313" key="4">
    <source>
        <dbReference type="Proteomes" id="UP000774947"/>
    </source>
</evidence>
<comment type="caution">
    <text evidence="3">The sequence shown here is derived from an EMBL/GenBank/DDBJ whole genome shotgun (WGS) entry which is preliminary data.</text>
</comment>
<dbReference type="GO" id="GO:0004588">
    <property type="term" value="F:orotate phosphoribosyltransferase activity"/>
    <property type="evidence" value="ECO:0007669"/>
    <property type="project" value="TreeGrafter"/>
</dbReference>
<organism evidence="3 4">
    <name type="scientific">Lapidilactobacillus dextrinicus</name>
    <dbReference type="NCBI Taxonomy" id="51664"/>
    <lineage>
        <taxon>Bacteria</taxon>
        <taxon>Bacillati</taxon>
        <taxon>Bacillota</taxon>
        <taxon>Bacilli</taxon>
        <taxon>Lactobacillales</taxon>
        <taxon>Lactobacillaceae</taxon>
        <taxon>Lapidilactobacillus</taxon>
    </lineage>
</organism>
<sequence>MINENMANLIASDLLQIKAVSFSPNSPYTWASGIKSPIYTDNRLTIAYPRIREQIATGLANIIATTFPQVSVIGGVATAGIPHATLVSQNLNLPLIYVRS</sequence>
<name>A0A921DU89_9LACO</name>
<reference evidence="3" key="2">
    <citation type="submission" date="2021-09" db="EMBL/GenBank/DDBJ databases">
        <authorList>
            <person name="Gilroy R."/>
        </authorList>
    </citation>
    <scope>NUCLEOTIDE SEQUENCE</scope>
    <source>
        <strain evidence="3">CHK173-2119</strain>
    </source>
</reference>
<dbReference type="InterPro" id="IPR000836">
    <property type="entry name" value="PRTase_dom"/>
</dbReference>
<dbReference type="GO" id="GO:0006222">
    <property type="term" value="P:UMP biosynthetic process"/>
    <property type="evidence" value="ECO:0007669"/>
    <property type="project" value="TreeGrafter"/>
</dbReference>